<organism evidence="1 2">
    <name type="scientific">Trapa incisa</name>
    <dbReference type="NCBI Taxonomy" id="236973"/>
    <lineage>
        <taxon>Eukaryota</taxon>
        <taxon>Viridiplantae</taxon>
        <taxon>Streptophyta</taxon>
        <taxon>Embryophyta</taxon>
        <taxon>Tracheophyta</taxon>
        <taxon>Spermatophyta</taxon>
        <taxon>Magnoliopsida</taxon>
        <taxon>eudicotyledons</taxon>
        <taxon>Gunneridae</taxon>
        <taxon>Pentapetalae</taxon>
        <taxon>rosids</taxon>
        <taxon>malvids</taxon>
        <taxon>Myrtales</taxon>
        <taxon>Lythraceae</taxon>
        <taxon>Trapa</taxon>
    </lineage>
</organism>
<evidence type="ECO:0000313" key="1">
    <source>
        <dbReference type="EMBL" id="KAK4746438.1"/>
    </source>
</evidence>
<keyword evidence="2" id="KW-1185">Reference proteome</keyword>
<name>A0AAN7JKF8_9MYRT</name>
<gene>
    <name evidence="1" type="ORF">SAY87_012750</name>
</gene>
<comment type="caution">
    <text evidence="1">The sequence shown here is derived from an EMBL/GenBank/DDBJ whole genome shotgun (WGS) entry which is preliminary data.</text>
</comment>
<reference evidence="1 2" key="1">
    <citation type="journal article" date="2023" name="Hortic Res">
        <title>Pangenome of water caltrop reveals structural variations and asymmetric subgenome divergence after allopolyploidization.</title>
        <authorList>
            <person name="Zhang X."/>
            <person name="Chen Y."/>
            <person name="Wang L."/>
            <person name="Yuan Y."/>
            <person name="Fang M."/>
            <person name="Shi L."/>
            <person name="Lu R."/>
            <person name="Comes H.P."/>
            <person name="Ma Y."/>
            <person name="Chen Y."/>
            <person name="Huang G."/>
            <person name="Zhou Y."/>
            <person name="Zheng Z."/>
            <person name="Qiu Y."/>
        </authorList>
    </citation>
    <scope>NUCLEOTIDE SEQUENCE [LARGE SCALE GENOMIC DNA]</scope>
    <source>
        <tissue evidence="1">Roots</tissue>
    </source>
</reference>
<evidence type="ECO:0000313" key="2">
    <source>
        <dbReference type="Proteomes" id="UP001345219"/>
    </source>
</evidence>
<dbReference type="Proteomes" id="UP001345219">
    <property type="component" value="Chromosome 10"/>
</dbReference>
<protein>
    <submittedName>
        <fullName evidence="1">Uncharacterized protein</fullName>
    </submittedName>
</protein>
<proteinExistence type="predicted"/>
<dbReference type="AlphaFoldDB" id="A0AAN7JKF8"/>
<dbReference type="EMBL" id="JAXIOK010000021">
    <property type="protein sequence ID" value="KAK4746438.1"/>
    <property type="molecule type" value="Genomic_DNA"/>
</dbReference>
<accession>A0AAN7JKF8</accession>
<sequence length="70" mass="8265">MDEEKQRRWAESDAEFLQWVVTKDGEGESSSSPPEIYEGFNARQKYLKSYTFKKKSMADKTMDWVKGKYS</sequence>